<keyword evidence="1 4" id="KW-0349">Heme</keyword>
<organism evidence="6 7">
    <name type="scientific">Psychroflexus salis</name>
    <dbReference type="NCBI Taxonomy" id="1526574"/>
    <lineage>
        <taxon>Bacteria</taxon>
        <taxon>Pseudomonadati</taxon>
        <taxon>Bacteroidota</taxon>
        <taxon>Flavobacteriia</taxon>
        <taxon>Flavobacteriales</taxon>
        <taxon>Flavobacteriaceae</taxon>
        <taxon>Psychroflexus</taxon>
    </lineage>
</organism>
<name>A0A916ZN98_9FLAO</name>
<dbReference type="PROSITE" id="PS51007">
    <property type="entry name" value="CYTC"/>
    <property type="match status" value="1"/>
</dbReference>
<reference evidence="6 7" key="1">
    <citation type="journal article" date="2014" name="Int. J. Syst. Evol. Microbiol.">
        <title>Complete genome sequence of Corynebacterium casei LMG S-19264T (=DSM 44701T), isolated from a smear-ripened cheese.</title>
        <authorList>
            <consortium name="US DOE Joint Genome Institute (JGI-PGF)"/>
            <person name="Walter F."/>
            <person name="Albersmeier A."/>
            <person name="Kalinowski J."/>
            <person name="Ruckert C."/>
        </authorList>
    </citation>
    <scope>NUCLEOTIDE SEQUENCE [LARGE SCALE GENOMIC DNA]</scope>
    <source>
        <strain evidence="6 7">CGMCC 1.12925</strain>
    </source>
</reference>
<keyword evidence="2 4" id="KW-0479">Metal-binding</keyword>
<evidence type="ECO:0000313" key="6">
    <source>
        <dbReference type="EMBL" id="GGE04660.1"/>
    </source>
</evidence>
<accession>A0A916ZN98</accession>
<evidence type="ECO:0000256" key="3">
    <source>
        <dbReference type="ARBA" id="ARBA00023004"/>
    </source>
</evidence>
<dbReference type="GO" id="GO:0009055">
    <property type="term" value="F:electron transfer activity"/>
    <property type="evidence" value="ECO:0007669"/>
    <property type="project" value="InterPro"/>
</dbReference>
<gene>
    <name evidence="6" type="primary">actE</name>
    <name evidence="6" type="ORF">GCM10010831_02800</name>
</gene>
<dbReference type="InterPro" id="IPR036909">
    <property type="entry name" value="Cyt_c-like_dom_sf"/>
</dbReference>
<dbReference type="PROSITE" id="PS51257">
    <property type="entry name" value="PROKAR_LIPOPROTEIN"/>
    <property type="match status" value="1"/>
</dbReference>
<dbReference type="PANTHER" id="PTHR40394:SF2">
    <property type="entry name" value="QUINOL:CYTOCHROME C OXIDOREDUCTASE MEMBRANE PROTEIN"/>
    <property type="match status" value="1"/>
</dbReference>
<proteinExistence type="predicted"/>
<protein>
    <submittedName>
        <fullName evidence="6">Cytochrome c</fullName>
    </submittedName>
</protein>
<dbReference type="Gene3D" id="1.10.760.10">
    <property type="entry name" value="Cytochrome c-like domain"/>
    <property type="match status" value="1"/>
</dbReference>
<dbReference type="RefSeq" id="WP_229737147.1">
    <property type="nucleotide sequence ID" value="NZ_BMGL01000002.1"/>
</dbReference>
<keyword evidence="7" id="KW-1185">Reference proteome</keyword>
<evidence type="ECO:0000313" key="7">
    <source>
        <dbReference type="Proteomes" id="UP000599688"/>
    </source>
</evidence>
<sequence length="204" mass="23343">MIKSGAKFIFFIGIIGLLTSCFDKSKPNYQYFPDMYEPVSYETYGEYEIFQEGQQAMEPVKESISRGWLPYDYEDNLDGYNLAKEELKNPVAYTEENYNKGSELYDIYCATCHGKKGNGKGYLVEREKILGVPSYDDAGRAITEGSVYHVIYHGINTMGSYASQMSNEELWLVTHYVMDLKTSLEGGESREFDKTREDKSQATE</sequence>
<dbReference type="SUPFAM" id="SSF46626">
    <property type="entry name" value="Cytochrome c"/>
    <property type="match status" value="1"/>
</dbReference>
<evidence type="ECO:0000259" key="5">
    <source>
        <dbReference type="PROSITE" id="PS51007"/>
    </source>
</evidence>
<dbReference type="GO" id="GO:0046872">
    <property type="term" value="F:metal ion binding"/>
    <property type="evidence" value="ECO:0007669"/>
    <property type="project" value="UniProtKB-KW"/>
</dbReference>
<dbReference type="GO" id="GO:0020037">
    <property type="term" value="F:heme binding"/>
    <property type="evidence" value="ECO:0007669"/>
    <property type="project" value="InterPro"/>
</dbReference>
<feature type="domain" description="Cytochrome c" evidence="5">
    <location>
        <begin position="96"/>
        <end position="181"/>
    </location>
</feature>
<dbReference type="PANTHER" id="PTHR40394">
    <property type="entry name" value="LIPOPROTEIN-RELATED"/>
    <property type="match status" value="1"/>
</dbReference>
<dbReference type="Proteomes" id="UP000599688">
    <property type="component" value="Unassembled WGS sequence"/>
</dbReference>
<keyword evidence="3 4" id="KW-0408">Iron</keyword>
<dbReference type="EMBL" id="BMGL01000002">
    <property type="protein sequence ID" value="GGE04660.1"/>
    <property type="molecule type" value="Genomic_DNA"/>
</dbReference>
<evidence type="ECO:0000256" key="4">
    <source>
        <dbReference type="PROSITE-ProRule" id="PRU00433"/>
    </source>
</evidence>
<dbReference type="AlphaFoldDB" id="A0A916ZN98"/>
<evidence type="ECO:0000256" key="1">
    <source>
        <dbReference type="ARBA" id="ARBA00022617"/>
    </source>
</evidence>
<comment type="caution">
    <text evidence="6">The sequence shown here is derived from an EMBL/GenBank/DDBJ whole genome shotgun (WGS) entry which is preliminary data.</text>
</comment>
<dbReference type="Pfam" id="PF13442">
    <property type="entry name" value="Cytochrome_CBB3"/>
    <property type="match status" value="1"/>
</dbReference>
<dbReference type="InterPro" id="IPR009056">
    <property type="entry name" value="Cyt_c-like_dom"/>
</dbReference>
<evidence type="ECO:0000256" key="2">
    <source>
        <dbReference type="ARBA" id="ARBA00022723"/>
    </source>
</evidence>